<comment type="caution">
    <text evidence="1">The sequence shown here is derived from an EMBL/GenBank/DDBJ whole genome shotgun (WGS) entry which is preliminary data.</text>
</comment>
<keyword evidence="2" id="KW-1185">Reference proteome</keyword>
<dbReference type="Proteomes" id="UP001208656">
    <property type="component" value="Unassembled WGS sequence"/>
</dbReference>
<sequence length="70" mass="8234">MNIKRQINDTYTVAGTNIEEVKRQNMNSGMSYNEVKFWLAMANGGRGTRIFSNIDIEAMRRQYAHENEYR</sequence>
<protein>
    <submittedName>
        <fullName evidence="1">Gamma-type small acid-soluble spore protein</fullName>
    </submittedName>
</protein>
<evidence type="ECO:0000313" key="2">
    <source>
        <dbReference type="Proteomes" id="UP001208656"/>
    </source>
</evidence>
<name>A0ABT2WCN5_9BACI</name>
<reference evidence="1 2" key="1">
    <citation type="submission" date="2022-10" db="EMBL/GenBank/DDBJ databases">
        <title>Description of Fervidibacillus gen. nov. in the family Fervidibacillaceae fam. nov. with two species, Fervidibacillus albus sp. nov., and Fervidibacillus halotolerans sp. nov., isolated from tidal flat sediments.</title>
        <authorList>
            <person name="Kwon K.K."/>
            <person name="Yang S.-H."/>
        </authorList>
    </citation>
    <scope>NUCLEOTIDE SEQUENCE [LARGE SCALE GENOMIC DNA]</scope>
    <source>
        <strain evidence="1 2">DSM 23332</strain>
    </source>
</reference>
<proteinExistence type="predicted"/>
<gene>
    <name evidence="1" type="ORF">OEV82_03085</name>
</gene>
<organism evidence="1 2">
    <name type="scientific">Pallidibacillus thermolactis</name>
    <dbReference type="NCBI Taxonomy" id="251051"/>
    <lineage>
        <taxon>Bacteria</taxon>
        <taxon>Bacillati</taxon>
        <taxon>Bacillota</taxon>
        <taxon>Bacilli</taxon>
        <taxon>Bacillales</taxon>
        <taxon>Bacillaceae</taxon>
        <taxon>Pallidibacillus</taxon>
    </lineage>
</organism>
<evidence type="ECO:0000313" key="1">
    <source>
        <dbReference type="EMBL" id="MCU9593440.1"/>
    </source>
</evidence>
<dbReference type="RefSeq" id="WP_263060981.1">
    <property type="nucleotide sequence ID" value="NZ_JAOUSE010000005.1"/>
</dbReference>
<accession>A0ABT2WCN5</accession>
<dbReference type="EMBL" id="JAOUSE010000005">
    <property type="protein sequence ID" value="MCU9593440.1"/>
    <property type="molecule type" value="Genomic_DNA"/>
</dbReference>